<gene>
    <name evidence="13" type="ORF">AKG95_27955</name>
</gene>
<dbReference type="CDD" id="cd00075">
    <property type="entry name" value="HATPase"/>
    <property type="match status" value="1"/>
</dbReference>
<accession>A0A1S1U5H9</accession>
<evidence type="ECO:0000256" key="1">
    <source>
        <dbReference type="ARBA" id="ARBA00000085"/>
    </source>
</evidence>
<dbReference type="InterPro" id="IPR036890">
    <property type="entry name" value="HATPase_C_sf"/>
</dbReference>
<evidence type="ECO:0000256" key="4">
    <source>
        <dbReference type="ARBA" id="ARBA00022475"/>
    </source>
</evidence>
<keyword evidence="10" id="KW-0472">Membrane</keyword>
<dbReference type="Gene3D" id="3.30.565.10">
    <property type="entry name" value="Histidine kinase-like ATPase, C-terminal domain"/>
    <property type="match status" value="1"/>
</dbReference>
<dbReference type="GO" id="GO:0005886">
    <property type="term" value="C:plasma membrane"/>
    <property type="evidence" value="ECO:0007669"/>
    <property type="project" value="UniProtKB-SubCell"/>
</dbReference>
<keyword evidence="10" id="KW-1133">Transmembrane helix</keyword>
<feature type="transmembrane region" description="Helical" evidence="10">
    <location>
        <begin position="184"/>
        <end position="207"/>
    </location>
</feature>
<name>A0A1S1U5H9_9BURK</name>
<dbReference type="InterPro" id="IPR003594">
    <property type="entry name" value="HATPase_dom"/>
</dbReference>
<dbReference type="PANTHER" id="PTHR44936">
    <property type="entry name" value="SENSOR PROTEIN CREC"/>
    <property type="match status" value="1"/>
</dbReference>
<keyword evidence="7" id="KW-0547">Nucleotide-binding</keyword>
<comment type="catalytic activity">
    <reaction evidence="1">
        <text>ATP + protein L-histidine = ADP + protein N-phospho-L-histidine.</text>
        <dbReference type="EC" id="2.7.13.3"/>
    </reaction>
</comment>
<protein>
    <recommendedName>
        <fullName evidence="3">histidine kinase</fullName>
        <ecNumber evidence="3">2.7.13.3</ecNumber>
    </recommendedName>
</protein>
<comment type="caution">
    <text evidence="13">The sequence shown here is derived from an EMBL/GenBank/DDBJ whole genome shotgun (WGS) entry which is preliminary data.</text>
</comment>
<evidence type="ECO:0000256" key="2">
    <source>
        <dbReference type="ARBA" id="ARBA00004651"/>
    </source>
</evidence>
<feature type="transmembrane region" description="Helical" evidence="10">
    <location>
        <begin position="20"/>
        <end position="41"/>
    </location>
</feature>
<dbReference type="Gene3D" id="6.10.340.10">
    <property type="match status" value="1"/>
</dbReference>
<dbReference type="InterPro" id="IPR005467">
    <property type="entry name" value="His_kinase_dom"/>
</dbReference>
<dbReference type="SUPFAM" id="SSF55874">
    <property type="entry name" value="ATPase domain of HSP90 chaperone/DNA topoisomerase II/histidine kinase"/>
    <property type="match status" value="1"/>
</dbReference>
<keyword evidence="8 13" id="KW-0418">Kinase</keyword>
<keyword evidence="6" id="KW-0808">Transferase</keyword>
<dbReference type="InterPro" id="IPR050980">
    <property type="entry name" value="2C_sensor_his_kinase"/>
</dbReference>
<dbReference type="SMART" id="SM00388">
    <property type="entry name" value="HisKA"/>
    <property type="match status" value="1"/>
</dbReference>
<feature type="domain" description="HAMP" evidence="12">
    <location>
        <begin position="205"/>
        <end position="257"/>
    </location>
</feature>
<dbReference type="GO" id="GO:0005524">
    <property type="term" value="F:ATP binding"/>
    <property type="evidence" value="ECO:0007669"/>
    <property type="project" value="UniProtKB-KW"/>
</dbReference>
<dbReference type="SUPFAM" id="SSF47384">
    <property type="entry name" value="Homodimeric domain of signal transducing histidine kinase"/>
    <property type="match status" value="1"/>
</dbReference>
<keyword evidence="5" id="KW-0597">Phosphoprotein</keyword>
<dbReference type="PRINTS" id="PR00344">
    <property type="entry name" value="BCTRLSENSOR"/>
</dbReference>
<dbReference type="Pfam" id="PF02518">
    <property type="entry name" value="HATPase_c"/>
    <property type="match status" value="1"/>
</dbReference>
<feature type="domain" description="Histidine kinase" evidence="11">
    <location>
        <begin position="265"/>
        <end position="479"/>
    </location>
</feature>
<dbReference type="PANTHER" id="PTHR44936:SF10">
    <property type="entry name" value="SENSOR PROTEIN RSTB"/>
    <property type="match status" value="1"/>
</dbReference>
<organism evidence="13 14">
    <name type="scientific">Janthinobacterium lividum</name>
    <dbReference type="NCBI Taxonomy" id="29581"/>
    <lineage>
        <taxon>Bacteria</taxon>
        <taxon>Pseudomonadati</taxon>
        <taxon>Pseudomonadota</taxon>
        <taxon>Betaproteobacteria</taxon>
        <taxon>Burkholderiales</taxon>
        <taxon>Oxalobacteraceae</taxon>
        <taxon>Janthinobacterium</taxon>
    </lineage>
</organism>
<evidence type="ECO:0000256" key="7">
    <source>
        <dbReference type="ARBA" id="ARBA00022741"/>
    </source>
</evidence>
<dbReference type="InterPro" id="IPR003660">
    <property type="entry name" value="HAMP_dom"/>
</dbReference>
<dbReference type="EMBL" id="LFKP01000014">
    <property type="protein sequence ID" value="OHV94373.1"/>
    <property type="molecule type" value="Genomic_DNA"/>
</dbReference>
<dbReference type="CDD" id="cd00082">
    <property type="entry name" value="HisKA"/>
    <property type="match status" value="1"/>
</dbReference>
<evidence type="ECO:0000313" key="14">
    <source>
        <dbReference type="Proteomes" id="UP000179840"/>
    </source>
</evidence>
<dbReference type="EC" id="2.7.13.3" evidence="3"/>
<sequence length="479" mass="52878">MLTEPKALTLSRLSFRQLLFAAFILTTGILTATSVQALLTLEHLARLGRETAAQAIALTEQSQRLSERTLAMERSARQFLVLDDPVFRERYAAARDEATAALQVLNRATPEFASQLADEWTAQAQAAWEVLQAGKRRKRDGHAVVYRAFARMTQINDSLARESKTEIGSRNDALLAELERQRRVLGVLVGGAVLLAAVLATCFGFLLSRPLRRIESAIGRLGEKRYDQRIVVGGPADTRRLGQQLDWLRQRLADLDADKERFLRHISHELKTPLAALREGVALLEDEVAGKLSDGQREIAGILQQNTASLQNQIEDLLRYNTAAFDAQHLAHSKVDLLVLLQDVVAGQRLQWLARRLTVEVQGESLIVQADRDKLATVLANLLSNAVRFSPEGGTVRFSLSSEGRRVRIDCIDEGAGVAPEDAARIFEPFYQGVRQAAGARNGNGIGLSIVREYIAAHDGSVTLLPRQAGAHFRIELPL</sequence>
<dbReference type="InterPro" id="IPR004358">
    <property type="entry name" value="Sig_transdc_His_kin-like_C"/>
</dbReference>
<evidence type="ECO:0000259" key="11">
    <source>
        <dbReference type="PROSITE" id="PS50109"/>
    </source>
</evidence>
<evidence type="ECO:0000259" key="12">
    <source>
        <dbReference type="PROSITE" id="PS50885"/>
    </source>
</evidence>
<dbReference type="Pfam" id="PF00512">
    <property type="entry name" value="HisKA"/>
    <property type="match status" value="1"/>
</dbReference>
<dbReference type="InterPro" id="IPR003661">
    <property type="entry name" value="HisK_dim/P_dom"/>
</dbReference>
<dbReference type="PROSITE" id="PS50109">
    <property type="entry name" value="HIS_KIN"/>
    <property type="match status" value="1"/>
</dbReference>
<keyword evidence="9" id="KW-0067">ATP-binding</keyword>
<dbReference type="Gene3D" id="1.10.287.130">
    <property type="match status" value="1"/>
</dbReference>
<dbReference type="Pfam" id="PF00672">
    <property type="entry name" value="HAMP"/>
    <property type="match status" value="1"/>
</dbReference>
<keyword evidence="10" id="KW-0812">Transmembrane</keyword>
<evidence type="ECO:0000256" key="3">
    <source>
        <dbReference type="ARBA" id="ARBA00012438"/>
    </source>
</evidence>
<dbReference type="SMART" id="SM00304">
    <property type="entry name" value="HAMP"/>
    <property type="match status" value="1"/>
</dbReference>
<evidence type="ECO:0000256" key="9">
    <source>
        <dbReference type="ARBA" id="ARBA00022840"/>
    </source>
</evidence>
<evidence type="ECO:0000256" key="5">
    <source>
        <dbReference type="ARBA" id="ARBA00022553"/>
    </source>
</evidence>
<proteinExistence type="predicted"/>
<evidence type="ECO:0000256" key="6">
    <source>
        <dbReference type="ARBA" id="ARBA00022679"/>
    </source>
</evidence>
<dbReference type="InterPro" id="IPR036097">
    <property type="entry name" value="HisK_dim/P_sf"/>
</dbReference>
<dbReference type="SMART" id="SM00387">
    <property type="entry name" value="HATPase_c"/>
    <property type="match status" value="1"/>
</dbReference>
<evidence type="ECO:0000256" key="10">
    <source>
        <dbReference type="SAM" id="Phobius"/>
    </source>
</evidence>
<dbReference type="AlphaFoldDB" id="A0A1S1U5H9"/>
<dbReference type="Proteomes" id="UP000179840">
    <property type="component" value="Unassembled WGS sequence"/>
</dbReference>
<evidence type="ECO:0000256" key="8">
    <source>
        <dbReference type="ARBA" id="ARBA00022777"/>
    </source>
</evidence>
<dbReference type="GO" id="GO:0000155">
    <property type="term" value="F:phosphorelay sensor kinase activity"/>
    <property type="evidence" value="ECO:0007669"/>
    <property type="project" value="InterPro"/>
</dbReference>
<dbReference type="PROSITE" id="PS50885">
    <property type="entry name" value="HAMP"/>
    <property type="match status" value="1"/>
</dbReference>
<reference evidence="13 14" key="1">
    <citation type="submission" date="2015-06" db="EMBL/GenBank/DDBJ databases">
        <title>Draft genome sequencing of a biphenyl-degrading bacterium, Janthinobacterium lividum MEG1.</title>
        <authorList>
            <person name="Shimodaira J."/>
            <person name="Hatta T."/>
        </authorList>
    </citation>
    <scope>NUCLEOTIDE SEQUENCE [LARGE SCALE GENOMIC DNA]</scope>
    <source>
        <strain evidence="13 14">MEG1</strain>
    </source>
</reference>
<comment type="subcellular location">
    <subcellularLocation>
        <location evidence="2">Cell membrane</location>
        <topology evidence="2">Multi-pass membrane protein</topology>
    </subcellularLocation>
</comment>
<keyword evidence="4" id="KW-1003">Cell membrane</keyword>
<evidence type="ECO:0000313" key="13">
    <source>
        <dbReference type="EMBL" id="OHV94373.1"/>
    </source>
</evidence>